<dbReference type="InterPro" id="IPR005122">
    <property type="entry name" value="Uracil-DNA_glycosylase-like"/>
</dbReference>
<dbReference type="Gene3D" id="3.40.470.10">
    <property type="entry name" value="Uracil-DNA glycosylase-like domain"/>
    <property type="match status" value="1"/>
</dbReference>
<dbReference type="eggNOG" id="COG3663">
    <property type="taxonomic scope" value="Bacteria"/>
</dbReference>
<dbReference type="Proteomes" id="UP000011939">
    <property type="component" value="Unassembled WGS sequence"/>
</dbReference>
<dbReference type="Pfam" id="PF03167">
    <property type="entry name" value="UDG"/>
    <property type="match status" value="1"/>
</dbReference>
<accession>M5ILS7</accession>
<dbReference type="NCBIfam" id="TIGR04274">
    <property type="entry name" value="hypoxanDNAglyco"/>
    <property type="match status" value="1"/>
</dbReference>
<reference evidence="2 3" key="1">
    <citation type="journal article" date="2013" name="Genome Announc.">
        <title>Genome Sequence of Campylobacter showae UNSWCD, Isolated from a Patient with Crohn's Disease.</title>
        <authorList>
            <person name="Tay A.P."/>
            <person name="Kaakoush N.O."/>
            <person name="Deshpande N.P."/>
            <person name="Chen Z."/>
            <person name="Mitchell H."/>
            <person name="Wilkins M.R."/>
        </authorList>
    </citation>
    <scope>NUCLEOTIDE SEQUENCE [LARGE SCALE GENOMIC DNA]</scope>
    <source>
        <strain evidence="2 3">CSUNSWCD</strain>
    </source>
</reference>
<protein>
    <submittedName>
        <fullName evidence="2">G:T/U mismatch-specific uracil/thymine DNA-glycosylase</fullName>
    </submittedName>
</protein>
<dbReference type="SUPFAM" id="SSF52141">
    <property type="entry name" value="Uracil-DNA glycosylase-like"/>
    <property type="match status" value="1"/>
</dbReference>
<dbReference type="InterPro" id="IPR036895">
    <property type="entry name" value="Uracil-DNA_glycosylase-like_sf"/>
</dbReference>
<dbReference type="CDD" id="cd10032">
    <property type="entry name" value="UDG-F6_HDG"/>
    <property type="match status" value="1"/>
</dbReference>
<name>M5ILS7_9BACT</name>
<dbReference type="InterPro" id="IPR026353">
    <property type="entry name" value="Hypoxan-DNA_Glyclase"/>
</dbReference>
<dbReference type="AlphaFoldDB" id="M5ILS7"/>
<dbReference type="EMBL" id="AMZQ01000001">
    <property type="protein sequence ID" value="EKU12175.1"/>
    <property type="molecule type" value="Genomic_DNA"/>
</dbReference>
<dbReference type="SMART" id="SM00986">
    <property type="entry name" value="UDG"/>
    <property type="match status" value="1"/>
</dbReference>
<gene>
    <name evidence="2" type="ORF">CSUNSWCD_115</name>
</gene>
<evidence type="ECO:0000313" key="3">
    <source>
        <dbReference type="Proteomes" id="UP000011939"/>
    </source>
</evidence>
<dbReference type="SMART" id="SM00987">
    <property type="entry name" value="UreE_C"/>
    <property type="match status" value="1"/>
</dbReference>
<evidence type="ECO:0000259" key="1">
    <source>
        <dbReference type="SMART" id="SM00986"/>
    </source>
</evidence>
<dbReference type="PATRIC" id="fig|1244083.3.peg.118"/>
<organism evidence="2 3">
    <name type="scientific">Campylobacter showae CSUNSWCD</name>
    <dbReference type="NCBI Taxonomy" id="1244083"/>
    <lineage>
        <taxon>Bacteria</taxon>
        <taxon>Pseudomonadati</taxon>
        <taxon>Campylobacterota</taxon>
        <taxon>Epsilonproteobacteria</taxon>
        <taxon>Campylobacterales</taxon>
        <taxon>Campylobacteraceae</taxon>
        <taxon>Campylobacter</taxon>
    </lineage>
</organism>
<proteinExistence type="predicted"/>
<evidence type="ECO:0000313" key="2">
    <source>
        <dbReference type="EMBL" id="EKU12175.1"/>
    </source>
</evidence>
<sequence>MAVKFAFKFEKCQKHGKFKRRKMSQTHPFKPIFDKNSKILILGSFPSVVSRELGFYYANPQNRFWRVLAQILNAPPPETTDEKINFLLAHRIAIYDAAISCEIKGSSDAKMTAVAPANLEPIFSGARIAQVFANGGKAYEICKKYLEDEIIKATKNEVIKLPSTSPANAKFSLEKLTCEWKVVVKTLKGG</sequence>
<dbReference type="STRING" id="1244083.CSUNSWCD_115"/>
<feature type="domain" description="Uracil-DNA glycosylase-like" evidence="1">
    <location>
        <begin position="30"/>
        <end position="181"/>
    </location>
</feature>
<comment type="caution">
    <text evidence="2">The sequence shown here is derived from an EMBL/GenBank/DDBJ whole genome shotgun (WGS) entry which is preliminary data.</text>
</comment>